<dbReference type="PROSITE" id="PS51192">
    <property type="entry name" value="HELICASE_ATP_BIND_1"/>
    <property type="match status" value="1"/>
</dbReference>
<dbReference type="EMBL" id="MN739318">
    <property type="protein sequence ID" value="QHS98551.1"/>
    <property type="molecule type" value="Genomic_DNA"/>
</dbReference>
<dbReference type="SUPFAM" id="SSF52540">
    <property type="entry name" value="P-loop containing nucleoside triphosphate hydrolases"/>
    <property type="match status" value="2"/>
</dbReference>
<feature type="domain" description="Helicase C-terminal" evidence="5">
    <location>
        <begin position="338"/>
        <end position="490"/>
    </location>
</feature>
<dbReference type="PANTHER" id="PTHR45626">
    <property type="entry name" value="TRANSCRIPTION TERMINATION FACTOR 2-RELATED"/>
    <property type="match status" value="1"/>
</dbReference>
<dbReference type="PROSITE" id="PS51194">
    <property type="entry name" value="HELICASE_CTER"/>
    <property type="match status" value="1"/>
</dbReference>
<dbReference type="GO" id="GO:0016787">
    <property type="term" value="F:hydrolase activity"/>
    <property type="evidence" value="ECO:0007669"/>
    <property type="project" value="UniProtKB-KW"/>
</dbReference>
<dbReference type="InterPro" id="IPR049730">
    <property type="entry name" value="SNF2/RAD54-like_C"/>
</dbReference>
<keyword evidence="2" id="KW-0378">Hydrolase</keyword>
<evidence type="ECO:0000256" key="3">
    <source>
        <dbReference type="ARBA" id="ARBA00022840"/>
    </source>
</evidence>
<dbReference type="InterPro" id="IPR001650">
    <property type="entry name" value="Helicase_C-like"/>
</dbReference>
<dbReference type="GO" id="GO:0008094">
    <property type="term" value="F:ATP-dependent activity, acting on DNA"/>
    <property type="evidence" value="ECO:0007669"/>
    <property type="project" value="TreeGrafter"/>
</dbReference>
<dbReference type="SMART" id="SM00487">
    <property type="entry name" value="DEXDc"/>
    <property type="match status" value="1"/>
</dbReference>
<evidence type="ECO:0000259" key="4">
    <source>
        <dbReference type="PROSITE" id="PS51192"/>
    </source>
</evidence>
<dbReference type="Gene3D" id="3.40.50.300">
    <property type="entry name" value="P-loop containing nucleotide triphosphate hydrolases"/>
    <property type="match status" value="1"/>
</dbReference>
<reference evidence="6" key="1">
    <citation type="journal article" date="2020" name="Nature">
        <title>Giant virus diversity and host interactions through global metagenomics.</title>
        <authorList>
            <person name="Schulz F."/>
            <person name="Roux S."/>
            <person name="Paez-Espino D."/>
            <person name="Jungbluth S."/>
            <person name="Walsh D.A."/>
            <person name="Denef V.J."/>
            <person name="McMahon K.D."/>
            <person name="Konstantinidis K.T."/>
            <person name="Eloe-Fadrosh E.A."/>
            <person name="Kyrpides N.C."/>
            <person name="Woyke T."/>
        </authorList>
    </citation>
    <scope>NUCLEOTIDE SEQUENCE</scope>
    <source>
        <strain evidence="6">GVMAG-M-3300020185-18</strain>
    </source>
</reference>
<name>A0A6C0C365_9ZZZZ</name>
<dbReference type="CDD" id="cd18793">
    <property type="entry name" value="SF2_C_SNF"/>
    <property type="match status" value="1"/>
</dbReference>
<evidence type="ECO:0000256" key="2">
    <source>
        <dbReference type="ARBA" id="ARBA00022801"/>
    </source>
</evidence>
<feature type="domain" description="Helicase ATP-binding" evidence="4">
    <location>
        <begin position="41"/>
        <end position="212"/>
    </location>
</feature>
<keyword evidence="1" id="KW-0547">Nucleotide-binding</keyword>
<proteinExistence type="predicted"/>
<dbReference type="GO" id="GO:0005524">
    <property type="term" value="F:ATP binding"/>
    <property type="evidence" value="ECO:0007669"/>
    <property type="project" value="UniProtKB-KW"/>
</dbReference>
<protein>
    <recommendedName>
        <fullName evidence="7">Helicase</fullName>
    </recommendedName>
</protein>
<dbReference type="InterPro" id="IPR027417">
    <property type="entry name" value="P-loop_NTPase"/>
</dbReference>
<dbReference type="InterPro" id="IPR038718">
    <property type="entry name" value="SNF2-like_sf"/>
</dbReference>
<accession>A0A6C0C365</accession>
<dbReference type="GO" id="GO:0005634">
    <property type="term" value="C:nucleus"/>
    <property type="evidence" value="ECO:0007669"/>
    <property type="project" value="TreeGrafter"/>
</dbReference>
<evidence type="ECO:0000256" key="1">
    <source>
        <dbReference type="ARBA" id="ARBA00022741"/>
    </source>
</evidence>
<dbReference type="InterPro" id="IPR050628">
    <property type="entry name" value="SNF2_RAD54_helicase_TF"/>
</dbReference>
<dbReference type="SMART" id="SM00490">
    <property type="entry name" value="HELICc"/>
    <property type="match status" value="1"/>
</dbReference>
<evidence type="ECO:0000313" key="6">
    <source>
        <dbReference type="EMBL" id="QHS98551.1"/>
    </source>
</evidence>
<organism evidence="6">
    <name type="scientific">viral metagenome</name>
    <dbReference type="NCBI Taxonomy" id="1070528"/>
    <lineage>
        <taxon>unclassified sequences</taxon>
        <taxon>metagenomes</taxon>
        <taxon>organismal metagenomes</taxon>
    </lineage>
</organism>
<dbReference type="Pfam" id="PF00176">
    <property type="entry name" value="SNF2-rel_dom"/>
    <property type="match status" value="1"/>
</dbReference>
<evidence type="ECO:0008006" key="7">
    <source>
        <dbReference type="Google" id="ProtNLM"/>
    </source>
</evidence>
<dbReference type="Gene3D" id="3.40.50.10810">
    <property type="entry name" value="Tandem AAA-ATPase domain"/>
    <property type="match status" value="1"/>
</dbReference>
<sequence>MDLSYMNLEPFYQWLQSVNLSTKQHQMSGFEWCMKNEINGERLVGGFKGGILADEMGLGKTILMLGSIICNPLEKTLIVLPPALLQQWIDAIEKFCPTLAGAVHIWHGKKGTNDDAFDRCMSNEVRVVLTTYGMIANRNIEHYASDLWLMEWDRIIYDEAHHLRNHDTNAFRGAHKMHVSQEKMPIFWFVSGTPINNKLGDVVSLLILAGVSPREYCVPDTLSEIMETKMLRRTKESVGIEMPKCNENIIEVEFDSKAEKKFANDLHSTLSFTAVTEDNIDECMAFLSEHWFGMLTRSRQVCVYPQLVTQVLKKKKRTLNIGKEINLAKLNGVKTHSKLSAVVNKIKENSLNGKNKIVFCHYRAEIDKLEELLSDTLNVHTLDGRTSKKERNNILKDDTADVLLIQIQTGCEGLNLQQYSEVYFTSPHWNPAVEDQAIARAHRIGQTKDVDVYRFISKLQSGLTLDQYCRSIQNVKREIQRKHIKITNEN</sequence>
<evidence type="ECO:0000259" key="5">
    <source>
        <dbReference type="PROSITE" id="PS51194"/>
    </source>
</evidence>
<dbReference type="AlphaFoldDB" id="A0A6C0C365"/>
<keyword evidence="3" id="KW-0067">ATP-binding</keyword>
<dbReference type="GO" id="GO:0006281">
    <property type="term" value="P:DNA repair"/>
    <property type="evidence" value="ECO:0007669"/>
    <property type="project" value="TreeGrafter"/>
</dbReference>
<dbReference type="Pfam" id="PF00271">
    <property type="entry name" value="Helicase_C"/>
    <property type="match status" value="1"/>
</dbReference>
<dbReference type="InterPro" id="IPR000330">
    <property type="entry name" value="SNF2_N"/>
</dbReference>
<dbReference type="InterPro" id="IPR014001">
    <property type="entry name" value="Helicase_ATP-bd"/>
</dbReference>